<comment type="caution">
    <text evidence="1">The sequence shown here is derived from an EMBL/GenBank/DDBJ whole genome shotgun (WGS) entry which is preliminary data.</text>
</comment>
<name>A0ABV5WUE9_9LACO</name>
<accession>A0ABV5WUE9</accession>
<reference evidence="1 2" key="1">
    <citation type="submission" date="2024-09" db="EMBL/GenBank/DDBJ databases">
        <authorList>
            <person name="Sun Q."/>
            <person name="Mori K."/>
        </authorList>
    </citation>
    <scope>NUCLEOTIDE SEQUENCE [LARGE SCALE GENOMIC DNA]</scope>
    <source>
        <strain evidence="1 2">TBRC 4576</strain>
    </source>
</reference>
<proteinExistence type="predicted"/>
<dbReference type="Proteomes" id="UP001589691">
    <property type="component" value="Unassembled WGS sequence"/>
</dbReference>
<dbReference type="EMBL" id="JBHLZY010000020">
    <property type="protein sequence ID" value="MFB9769764.1"/>
    <property type="molecule type" value="Genomic_DNA"/>
</dbReference>
<keyword evidence="2" id="KW-1185">Reference proteome</keyword>
<organism evidence="1 2">
    <name type="scientific">Lactiplantibacillus modestisalitolerans</name>
    <dbReference type="NCBI Taxonomy" id="1457219"/>
    <lineage>
        <taxon>Bacteria</taxon>
        <taxon>Bacillati</taxon>
        <taxon>Bacillota</taxon>
        <taxon>Bacilli</taxon>
        <taxon>Lactobacillales</taxon>
        <taxon>Lactobacillaceae</taxon>
        <taxon>Lactiplantibacillus</taxon>
    </lineage>
</organism>
<evidence type="ECO:0000313" key="1">
    <source>
        <dbReference type="EMBL" id="MFB9769764.1"/>
    </source>
</evidence>
<protein>
    <submittedName>
        <fullName evidence="1">Uncharacterized protein</fullName>
    </submittedName>
</protein>
<gene>
    <name evidence="1" type="ORF">ACFFLI_07795</name>
</gene>
<sequence>MTVRITILEPTDKTYPAGHANITPVSKKLVREELKLIPARLYPNKIYAPSVPITPTPALIPHSLASASLVAEVLYRKFVLGVPLYDDFTIEVQQIKKT</sequence>
<evidence type="ECO:0000313" key="2">
    <source>
        <dbReference type="Proteomes" id="UP001589691"/>
    </source>
</evidence>
<dbReference type="RefSeq" id="WP_137641487.1">
    <property type="nucleotide sequence ID" value="NZ_BJEA01000001.1"/>
</dbReference>